<sequence>LSIFEKRLQEYDSNVFIPYWDWANDNSPPQAISDQTLLDEWSVTRNFNPNIMPTMSMINYVNTRPDFESFQAALENVHNPVHRAVGGDMMSASSPSDPIFWLHHANIDRIWWEWQNSGAGEQPKNSDETMEPAQYLNVKVESILHIADLNYEYLS</sequence>
<proteinExistence type="predicted"/>
<dbReference type="InterPro" id="IPR002227">
    <property type="entry name" value="Tyrosinase_Cu-bd"/>
</dbReference>
<dbReference type="GO" id="GO:0046872">
    <property type="term" value="F:metal ion binding"/>
    <property type="evidence" value="ECO:0007669"/>
    <property type="project" value="UniProtKB-KW"/>
</dbReference>
<evidence type="ECO:0000313" key="4">
    <source>
        <dbReference type="EMBL" id="VAW54991.1"/>
    </source>
</evidence>
<dbReference type="InterPro" id="IPR008922">
    <property type="entry name" value="Di-copper_centre_dom_sf"/>
</dbReference>
<evidence type="ECO:0000256" key="1">
    <source>
        <dbReference type="ARBA" id="ARBA00022723"/>
    </source>
</evidence>
<feature type="domain" description="Tyrosinase copper-binding" evidence="3">
    <location>
        <begin position="97"/>
        <end position="108"/>
    </location>
</feature>
<dbReference type="PANTHER" id="PTHR11474">
    <property type="entry name" value="TYROSINASE FAMILY MEMBER"/>
    <property type="match status" value="1"/>
</dbReference>
<protein>
    <recommendedName>
        <fullName evidence="3">Tyrosinase copper-binding domain-containing protein</fullName>
    </recommendedName>
</protein>
<evidence type="ECO:0000259" key="3">
    <source>
        <dbReference type="PROSITE" id="PS00498"/>
    </source>
</evidence>
<dbReference type="PROSITE" id="PS00498">
    <property type="entry name" value="TYROSINASE_2"/>
    <property type="match status" value="1"/>
</dbReference>
<dbReference type="EMBL" id="UOFF01000074">
    <property type="protein sequence ID" value="VAW54991.1"/>
    <property type="molecule type" value="Genomic_DNA"/>
</dbReference>
<organism evidence="4">
    <name type="scientific">hydrothermal vent metagenome</name>
    <dbReference type="NCBI Taxonomy" id="652676"/>
    <lineage>
        <taxon>unclassified sequences</taxon>
        <taxon>metagenomes</taxon>
        <taxon>ecological metagenomes</taxon>
    </lineage>
</organism>
<dbReference type="Gene3D" id="1.10.1280.10">
    <property type="entry name" value="Di-copper center containing domain from catechol oxidase"/>
    <property type="match status" value="2"/>
</dbReference>
<dbReference type="AlphaFoldDB" id="A0A3B0WI34"/>
<dbReference type="InterPro" id="IPR050316">
    <property type="entry name" value="Tyrosinase/Hemocyanin"/>
</dbReference>
<accession>A0A3B0WI34</accession>
<dbReference type="SUPFAM" id="SSF48056">
    <property type="entry name" value="Di-copper centre-containing domain"/>
    <property type="match status" value="1"/>
</dbReference>
<keyword evidence="1" id="KW-0479">Metal-binding</keyword>
<name>A0A3B0WI34_9ZZZZ</name>
<dbReference type="Pfam" id="PF00264">
    <property type="entry name" value="Tyrosinase"/>
    <property type="match status" value="2"/>
</dbReference>
<keyword evidence="2" id="KW-0186">Copper</keyword>
<gene>
    <name evidence="4" type="ORF">MNBD_GAMMA07-2072</name>
</gene>
<dbReference type="GO" id="GO:0016491">
    <property type="term" value="F:oxidoreductase activity"/>
    <property type="evidence" value="ECO:0007669"/>
    <property type="project" value="InterPro"/>
</dbReference>
<feature type="non-terminal residue" evidence="4">
    <location>
        <position position="1"/>
    </location>
</feature>
<dbReference type="PANTHER" id="PTHR11474:SF126">
    <property type="entry name" value="TYROSINASE-LIKE PROTEIN TYR-1-RELATED"/>
    <property type="match status" value="1"/>
</dbReference>
<evidence type="ECO:0000256" key="2">
    <source>
        <dbReference type="ARBA" id="ARBA00023008"/>
    </source>
</evidence>
<reference evidence="4" key="1">
    <citation type="submission" date="2018-06" db="EMBL/GenBank/DDBJ databases">
        <authorList>
            <person name="Zhirakovskaya E."/>
        </authorList>
    </citation>
    <scope>NUCLEOTIDE SEQUENCE</scope>
</reference>